<protein>
    <submittedName>
        <fullName evidence="2">Uncharacterized protein</fullName>
    </submittedName>
</protein>
<comment type="caution">
    <text evidence="2">The sequence shown here is derived from an EMBL/GenBank/DDBJ whole genome shotgun (WGS) entry which is preliminary data.</text>
</comment>
<gene>
    <name evidence="2" type="ORF">C8J55DRAFT_590262</name>
</gene>
<dbReference type="EMBL" id="JANVFS010000058">
    <property type="protein sequence ID" value="KAJ4464500.1"/>
    <property type="molecule type" value="Genomic_DNA"/>
</dbReference>
<feature type="compositionally biased region" description="Acidic residues" evidence="1">
    <location>
        <begin position="254"/>
        <end position="266"/>
    </location>
</feature>
<dbReference type="Proteomes" id="UP001150238">
    <property type="component" value="Unassembled WGS sequence"/>
</dbReference>
<proteinExistence type="predicted"/>
<name>A0A9W9DDD6_9AGAR</name>
<evidence type="ECO:0000256" key="1">
    <source>
        <dbReference type="SAM" id="MobiDB-lite"/>
    </source>
</evidence>
<feature type="compositionally biased region" description="Polar residues" evidence="1">
    <location>
        <begin position="123"/>
        <end position="133"/>
    </location>
</feature>
<feature type="compositionally biased region" description="Pro residues" evidence="1">
    <location>
        <begin position="290"/>
        <end position="301"/>
    </location>
</feature>
<feature type="compositionally biased region" description="Polar residues" evidence="1">
    <location>
        <begin position="202"/>
        <end position="211"/>
    </location>
</feature>
<feature type="compositionally biased region" description="Low complexity" evidence="1">
    <location>
        <begin position="110"/>
        <end position="120"/>
    </location>
</feature>
<dbReference type="PRINTS" id="PR01217">
    <property type="entry name" value="PRICHEXTENSN"/>
</dbReference>
<feature type="compositionally biased region" description="Low complexity" evidence="1">
    <location>
        <begin position="302"/>
        <end position="312"/>
    </location>
</feature>
<reference evidence="2" key="2">
    <citation type="journal article" date="2023" name="Proc. Natl. Acad. Sci. U.S.A.">
        <title>A global phylogenomic analysis of the shiitake genus Lentinula.</title>
        <authorList>
            <person name="Sierra-Patev S."/>
            <person name="Min B."/>
            <person name="Naranjo-Ortiz M."/>
            <person name="Looney B."/>
            <person name="Konkel Z."/>
            <person name="Slot J.C."/>
            <person name="Sakamoto Y."/>
            <person name="Steenwyk J.L."/>
            <person name="Rokas A."/>
            <person name="Carro J."/>
            <person name="Camarero S."/>
            <person name="Ferreira P."/>
            <person name="Molpeceres G."/>
            <person name="Ruiz-Duenas F.J."/>
            <person name="Serrano A."/>
            <person name="Henrissat B."/>
            <person name="Drula E."/>
            <person name="Hughes K.W."/>
            <person name="Mata J.L."/>
            <person name="Ishikawa N.K."/>
            <person name="Vargas-Isla R."/>
            <person name="Ushijima S."/>
            <person name="Smith C.A."/>
            <person name="Donoghue J."/>
            <person name="Ahrendt S."/>
            <person name="Andreopoulos W."/>
            <person name="He G."/>
            <person name="LaButti K."/>
            <person name="Lipzen A."/>
            <person name="Ng V."/>
            <person name="Riley R."/>
            <person name="Sandor L."/>
            <person name="Barry K."/>
            <person name="Martinez A.T."/>
            <person name="Xiao Y."/>
            <person name="Gibbons J.G."/>
            <person name="Terashima K."/>
            <person name="Grigoriev I.V."/>
            <person name="Hibbett D."/>
        </authorList>
    </citation>
    <scope>NUCLEOTIDE SEQUENCE</scope>
    <source>
        <strain evidence="2">Sp2 HRB7682 ss15</strain>
    </source>
</reference>
<evidence type="ECO:0000313" key="2">
    <source>
        <dbReference type="EMBL" id="KAJ4464500.1"/>
    </source>
</evidence>
<feature type="compositionally biased region" description="Low complexity" evidence="1">
    <location>
        <begin position="44"/>
        <end position="57"/>
    </location>
</feature>
<dbReference type="AlphaFoldDB" id="A0A9W9DDD6"/>
<feature type="compositionally biased region" description="Polar residues" evidence="1">
    <location>
        <begin position="172"/>
        <end position="193"/>
    </location>
</feature>
<evidence type="ECO:0000313" key="3">
    <source>
        <dbReference type="Proteomes" id="UP001150238"/>
    </source>
</evidence>
<feature type="compositionally biased region" description="Polar residues" evidence="1">
    <location>
        <begin position="317"/>
        <end position="328"/>
    </location>
</feature>
<feature type="region of interest" description="Disordered" evidence="1">
    <location>
        <begin position="1"/>
        <end position="21"/>
    </location>
</feature>
<feature type="region of interest" description="Disordered" evidence="1">
    <location>
        <begin position="110"/>
        <end position="356"/>
    </location>
</feature>
<feature type="compositionally biased region" description="Basic and acidic residues" evidence="1">
    <location>
        <begin position="141"/>
        <end position="166"/>
    </location>
</feature>
<feature type="compositionally biased region" description="Basic residues" evidence="1">
    <location>
        <begin position="335"/>
        <end position="347"/>
    </location>
</feature>
<accession>A0A9W9DDD6</accession>
<feature type="region of interest" description="Disordered" evidence="1">
    <location>
        <begin position="41"/>
        <end position="62"/>
    </location>
</feature>
<sequence length="378" mass="41103">MSLSRSVSPDDETKDGGDRADRAKWRSELFKECNRAMVEFKSLPSSHSHSSPSSNNNGPQKPTSLLLFEEYIPCEYHVEFGHQLAGIHPSFILNSVYTSHPFNVLNISSSTSLSTSSSLSPGPYSQGSITRTRLGSLFSPGEEKTKKDKKDEKDKKDKDKTEKEKAGPVSFFSGSTRTLTTPTPQDSRNNSTPTPTPYLHATSPSHPSRSGKQVRIPDGSPSTPTGPAIPRPPKDKFVEFDAMLADGNRLGSEEGGEGYTDVEDLGDELRRHNTTTYEAGFSPATESGHPLPPLPPPPLSQPLPQSLLPSQLEPSMPTLSLKPSSGTSKPALKPKGPKPKTSRRHSRQNLVSAEYHTVEFETRLTRLGSGGESDVDID</sequence>
<organism evidence="2 3">
    <name type="scientific">Lentinula lateritia</name>
    <dbReference type="NCBI Taxonomy" id="40482"/>
    <lineage>
        <taxon>Eukaryota</taxon>
        <taxon>Fungi</taxon>
        <taxon>Dikarya</taxon>
        <taxon>Basidiomycota</taxon>
        <taxon>Agaricomycotina</taxon>
        <taxon>Agaricomycetes</taxon>
        <taxon>Agaricomycetidae</taxon>
        <taxon>Agaricales</taxon>
        <taxon>Marasmiineae</taxon>
        <taxon>Omphalotaceae</taxon>
        <taxon>Lentinula</taxon>
    </lineage>
</organism>
<reference evidence="2" key="1">
    <citation type="submission" date="2022-08" db="EMBL/GenBank/DDBJ databases">
        <authorList>
            <consortium name="DOE Joint Genome Institute"/>
            <person name="Min B."/>
            <person name="Riley R."/>
            <person name="Sierra-Patev S."/>
            <person name="Naranjo-Ortiz M."/>
            <person name="Looney B."/>
            <person name="Konkel Z."/>
            <person name="Slot J.C."/>
            <person name="Sakamoto Y."/>
            <person name="Steenwyk J.L."/>
            <person name="Rokas A."/>
            <person name="Carro J."/>
            <person name="Camarero S."/>
            <person name="Ferreira P."/>
            <person name="Molpeceres G."/>
            <person name="Ruiz-Duenas F.J."/>
            <person name="Serrano A."/>
            <person name="Henrissat B."/>
            <person name="Drula E."/>
            <person name="Hughes K.W."/>
            <person name="Mata J.L."/>
            <person name="Ishikawa N.K."/>
            <person name="Vargas-Isla R."/>
            <person name="Ushijima S."/>
            <person name="Smith C.A."/>
            <person name="Ahrendt S."/>
            <person name="Andreopoulos W."/>
            <person name="He G."/>
            <person name="Labutti K."/>
            <person name="Lipzen A."/>
            <person name="Ng V."/>
            <person name="Sandor L."/>
            <person name="Barry K."/>
            <person name="Martinez A.T."/>
            <person name="Xiao Y."/>
            <person name="Gibbons J.G."/>
            <person name="Terashima K."/>
            <person name="Hibbett D.S."/>
            <person name="Grigoriev I.V."/>
        </authorList>
    </citation>
    <scope>NUCLEOTIDE SEQUENCE</scope>
    <source>
        <strain evidence="2">Sp2 HRB7682 ss15</strain>
    </source>
</reference>
<feature type="non-terminal residue" evidence="2">
    <location>
        <position position="1"/>
    </location>
</feature>